<name>A0AAD5SGF5_9FUNG</name>
<dbReference type="AlphaFoldDB" id="A0AAD5SGF5"/>
<organism evidence="2 3">
    <name type="scientific">Rhizophlyctis rosea</name>
    <dbReference type="NCBI Taxonomy" id="64517"/>
    <lineage>
        <taxon>Eukaryota</taxon>
        <taxon>Fungi</taxon>
        <taxon>Fungi incertae sedis</taxon>
        <taxon>Chytridiomycota</taxon>
        <taxon>Chytridiomycota incertae sedis</taxon>
        <taxon>Chytridiomycetes</taxon>
        <taxon>Rhizophlyctidales</taxon>
        <taxon>Rhizophlyctidaceae</taxon>
        <taxon>Rhizophlyctis</taxon>
    </lineage>
</organism>
<comment type="caution">
    <text evidence="2">The sequence shown here is derived from an EMBL/GenBank/DDBJ whole genome shotgun (WGS) entry which is preliminary data.</text>
</comment>
<evidence type="ECO:0000313" key="3">
    <source>
        <dbReference type="Proteomes" id="UP001212841"/>
    </source>
</evidence>
<evidence type="ECO:0000256" key="1">
    <source>
        <dbReference type="SAM" id="MobiDB-lite"/>
    </source>
</evidence>
<feature type="region of interest" description="Disordered" evidence="1">
    <location>
        <begin position="431"/>
        <end position="453"/>
    </location>
</feature>
<gene>
    <name evidence="2" type="ORF">HK097_003764</name>
</gene>
<feature type="region of interest" description="Disordered" evidence="1">
    <location>
        <begin position="386"/>
        <end position="417"/>
    </location>
</feature>
<reference evidence="2" key="1">
    <citation type="submission" date="2020-05" db="EMBL/GenBank/DDBJ databases">
        <title>Phylogenomic resolution of chytrid fungi.</title>
        <authorList>
            <person name="Stajich J.E."/>
            <person name="Amses K."/>
            <person name="Simmons R."/>
            <person name="Seto K."/>
            <person name="Myers J."/>
            <person name="Bonds A."/>
            <person name="Quandt C.A."/>
            <person name="Barry K."/>
            <person name="Liu P."/>
            <person name="Grigoriev I."/>
            <person name="Longcore J.E."/>
            <person name="James T.Y."/>
        </authorList>
    </citation>
    <scope>NUCLEOTIDE SEQUENCE</scope>
    <source>
        <strain evidence="2">JEL0318</strain>
    </source>
</reference>
<proteinExistence type="predicted"/>
<accession>A0AAD5SGF5</accession>
<dbReference type="Proteomes" id="UP001212841">
    <property type="component" value="Unassembled WGS sequence"/>
</dbReference>
<dbReference type="EMBL" id="JADGJD010000191">
    <property type="protein sequence ID" value="KAJ3053651.1"/>
    <property type="molecule type" value="Genomic_DNA"/>
</dbReference>
<keyword evidence="3" id="KW-1185">Reference proteome</keyword>
<sequence length="453" mass="49629">MGLKAFLPGDQSSIAKSLASAASPSPVQLFNLVHVNNAVGQMKVKKDGPRTAVVTSKLSAEFQQSVILVTDAMMAEVSFREEFMRIEHMDPFVDLLRDSKLLPASQTLILDVVPKWGTLPSSVRYQYAFNILYRDICVAFGKPVPQHTIQIDEGRPSMDALNTVSERQNTVRFAPPAGAPPRSNSAPAFPTPPSTPQPRNAQTNPYDHRPAPQQYATVPSGHSGPFSWRPAHAQPGESITWESWKRKIEEDLLVAEGCLSMLKKAIELSARWDKTEEEVGHNRLVQVYWKECRAIQRNLPGLMGEVEDEGLLVKLVELAEAAERASQHFASVLAVKRSERAEEMRRLAELAAEMTVEPPPEVPLMRTSSPATVVSARSAAALMDRDDVSPLTSPPLIPSPTAGPKAQPAPATFMPSCSSADVQIDPFADVHALADRDEDEEVPLGNRKKDVKA</sequence>
<evidence type="ECO:0000313" key="2">
    <source>
        <dbReference type="EMBL" id="KAJ3053651.1"/>
    </source>
</evidence>
<feature type="region of interest" description="Disordered" evidence="1">
    <location>
        <begin position="172"/>
        <end position="213"/>
    </location>
</feature>
<protein>
    <submittedName>
        <fullName evidence="2">Uncharacterized protein</fullName>
    </submittedName>
</protein>